<dbReference type="Proteomes" id="UP000198415">
    <property type="component" value="Unassembled WGS sequence"/>
</dbReference>
<keyword evidence="2" id="KW-1185">Reference proteome</keyword>
<protein>
    <submittedName>
        <fullName evidence="1">Uncharacterized protein</fullName>
    </submittedName>
</protein>
<accession>A0A238YAS6</accession>
<gene>
    <name evidence="1" type="ORF">SAMN06264365_104386</name>
</gene>
<dbReference type="AlphaFoldDB" id="A0A238YAS6"/>
<dbReference type="EMBL" id="FZNR01000004">
    <property type="protein sequence ID" value="SNR67861.1"/>
    <property type="molecule type" value="Genomic_DNA"/>
</dbReference>
<reference evidence="1 2" key="1">
    <citation type="submission" date="2017-06" db="EMBL/GenBank/DDBJ databases">
        <authorList>
            <person name="Kim H.J."/>
            <person name="Triplett B.A."/>
        </authorList>
    </citation>
    <scope>NUCLEOTIDE SEQUENCE [LARGE SCALE GENOMIC DNA]</scope>
    <source>
        <strain evidence="1 2">DSM 43151</strain>
    </source>
</reference>
<evidence type="ECO:0000313" key="2">
    <source>
        <dbReference type="Proteomes" id="UP000198415"/>
    </source>
</evidence>
<sequence length="177" mass="18544">MSAFNTPRIPEQERCASCGAGGHAEAALDVSVPDFPCPICLESAAPVAAESVATVWSSVDALHQAVDRLLGEHDGVTVQVLRPESMVAVVLPSGYRWHVYPPYAGVIKVSAPHAALYGPDLAPVPGVPLITLIAVEDLLDLLISTQAGPVAELIDADLMARMEADLFDPDTLLGEGI</sequence>
<name>A0A238YAS6_9ACTN</name>
<organism evidence="1 2">
    <name type="scientific">Actinoplanes regularis</name>
    <dbReference type="NCBI Taxonomy" id="52697"/>
    <lineage>
        <taxon>Bacteria</taxon>
        <taxon>Bacillati</taxon>
        <taxon>Actinomycetota</taxon>
        <taxon>Actinomycetes</taxon>
        <taxon>Micromonosporales</taxon>
        <taxon>Micromonosporaceae</taxon>
        <taxon>Actinoplanes</taxon>
    </lineage>
</organism>
<evidence type="ECO:0000313" key="1">
    <source>
        <dbReference type="EMBL" id="SNR67861.1"/>
    </source>
</evidence>
<proteinExistence type="predicted"/>
<dbReference type="RefSeq" id="WP_143232320.1">
    <property type="nucleotide sequence ID" value="NZ_BOMU01000037.1"/>
</dbReference>
<dbReference type="OrthoDB" id="9858683at2"/>